<keyword evidence="1" id="KW-0694">RNA-binding</keyword>
<organism evidence="2 3">
    <name type="scientific">Chitinimonas arctica</name>
    <dbReference type="NCBI Taxonomy" id="2594795"/>
    <lineage>
        <taxon>Bacteria</taxon>
        <taxon>Pseudomonadati</taxon>
        <taxon>Pseudomonadota</taxon>
        <taxon>Betaproteobacteria</taxon>
        <taxon>Neisseriales</taxon>
        <taxon>Chitinibacteraceae</taxon>
        <taxon>Chitinimonas</taxon>
    </lineage>
</organism>
<dbReference type="Gene3D" id="3.10.290.10">
    <property type="entry name" value="RNA-binding S4 domain"/>
    <property type="match status" value="1"/>
</dbReference>
<evidence type="ECO:0000256" key="1">
    <source>
        <dbReference type="PROSITE-ProRule" id="PRU00182"/>
    </source>
</evidence>
<keyword evidence="3" id="KW-1185">Reference proteome</keyword>
<dbReference type="Proteomes" id="UP000317550">
    <property type="component" value="Chromosome"/>
</dbReference>
<dbReference type="SUPFAM" id="SSF55174">
    <property type="entry name" value="Alpha-L RNA-binding motif"/>
    <property type="match status" value="1"/>
</dbReference>
<dbReference type="EMBL" id="CP041730">
    <property type="protein sequence ID" value="QDQ27164.1"/>
    <property type="molecule type" value="Genomic_DNA"/>
</dbReference>
<accession>A0A516SG72</accession>
<proteinExistence type="predicted"/>
<dbReference type="RefSeq" id="WP_144278557.1">
    <property type="nucleotide sequence ID" value="NZ_CP041730.1"/>
</dbReference>
<dbReference type="OrthoDB" id="9811532at2"/>
<name>A0A516SG72_9NEIS</name>
<dbReference type="Pfam" id="PF13275">
    <property type="entry name" value="S4_2"/>
    <property type="match status" value="1"/>
</dbReference>
<dbReference type="KEGG" id="cari:FNU76_12760"/>
<evidence type="ECO:0000313" key="3">
    <source>
        <dbReference type="Proteomes" id="UP000317550"/>
    </source>
</evidence>
<dbReference type="PROSITE" id="PS50889">
    <property type="entry name" value="S4"/>
    <property type="match status" value="1"/>
</dbReference>
<dbReference type="GO" id="GO:0003723">
    <property type="term" value="F:RNA binding"/>
    <property type="evidence" value="ECO:0007669"/>
    <property type="project" value="UniProtKB-KW"/>
</dbReference>
<sequence length="74" mass="8084">MNQHTFELRGEYIELHNLLKFLAIAHSGGAAKMMVADGLVEVDGEPESRKTRKVYAGSVVRVLDEEIMVVAAAA</sequence>
<dbReference type="CDD" id="cd00165">
    <property type="entry name" value="S4"/>
    <property type="match status" value="1"/>
</dbReference>
<evidence type="ECO:0000313" key="2">
    <source>
        <dbReference type="EMBL" id="QDQ27164.1"/>
    </source>
</evidence>
<protein>
    <submittedName>
        <fullName evidence="2">RNA-binding S4 domain-containing protein</fullName>
    </submittedName>
</protein>
<dbReference type="AlphaFoldDB" id="A0A516SG72"/>
<reference evidence="3" key="1">
    <citation type="submission" date="2019-07" db="EMBL/GenBank/DDBJ databases">
        <title>Chitinimonas sp. nov., isolated from Ny-Alesund, arctica soil.</title>
        <authorList>
            <person name="Xu Q."/>
            <person name="Peng F."/>
        </authorList>
    </citation>
    <scope>NUCLEOTIDE SEQUENCE [LARGE SCALE GENOMIC DNA]</scope>
    <source>
        <strain evidence="3">R3-44</strain>
    </source>
</reference>
<gene>
    <name evidence="2" type="ORF">FNU76_12760</name>
</gene>
<dbReference type="InterPro" id="IPR036986">
    <property type="entry name" value="S4_RNA-bd_sf"/>
</dbReference>